<keyword evidence="7" id="KW-0446">Lipid-binding</keyword>
<dbReference type="Pfam" id="PF00054">
    <property type="entry name" value="Laminin_G_1"/>
    <property type="match status" value="1"/>
</dbReference>
<dbReference type="PANTHER" id="PTHR24040:SF3">
    <property type="entry name" value="SEX HORMONE-BINDING GLOBULIN"/>
    <property type="match status" value="1"/>
</dbReference>
<evidence type="ECO:0000256" key="6">
    <source>
        <dbReference type="ARBA" id="ARBA00022737"/>
    </source>
</evidence>
<reference evidence="18" key="1">
    <citation type="submission" date="2025-08" db="UniProtKB">
        <authorList>
            <consortium name="RefSeq"/>
        </authorList>
    </citation>
    <scope>IDENTIFICATION</scope>
</reference>
<evidence type="ECO:0000256" key="2">
    <source>
        <dbReference type="ARBA" id="ARBA00011738"/>
    </source>
</evidence>
<evidence type="ECO:0000256" key="5">
    <source>
        <dbReference type="ARBA" id="ARBA00022729"/>
    </source>
</evidence>
<proteinExistence type="predicted"/>
<comment type="subunit">
    <text evidence="2">Homodimer.</text>
</comment>
<evidence type="ECO:0000313" key="18">
    <source>
        <dbReference type="RefSeq" id="XP_021093909.1"/>
    </source>
</evidence>
<keyword evidence="3" id="KW-0964">Secreted</keyword>
<evidence type="ECO:0000256" key="8">
    <source>
        <dbReference type="ARBA" id="ARBA00023157"/>
    </source>
</evidence>
<dbReference type="RefSeq" id="XP_021093909.1">
    <property type="nucleotide sequence ID" value="XM_021238250.1"/>
</dbReference>
<evidence type="ECO:0000256" key="14">
    <source>
        <dbReference type="SAM" id="MobiDB-lite"/>
    </source>
</evidence>
<keyword evidence="4" id="KW-0754">Steroid-binding</keyword>
<sequence length="390" mass="43241">MESRGPPATSYWLLLLLLLLLLSPPYIHQGWALGHILSTQRAQDPPSRYLSSGPGQGPVAVMTFDFTKITKTSSSFEFRAWDPEGVIFYGDTDTEEDWFMLGLRDGRLEIQLHNHWGQLTVGVGPRLDEGKWHQLVPALDGCVCRECWLGQQTQPSASVSTGLRSCNVELQPGLFFPPGTRAEFSLQDIPQPHSEPWAFSLDLGLKLAAGSGHLLGLGAQQNSSWLSLHLQDQQVVLSSGARPRLELPMALGLLLQLKLAASTVVLKQGSKTEVFAMLPEDLAPVLKLWTQLQGRLFLGALPGKRMLFDSSAYQGSQQRRGHTLRGRKSLGEKKRTQKRGDRARWHCLLSLHEALSFISSTSVKRKIRGWSFSLVVPTPALRVQGPKFDP</sequence>
<evidence type="ECO:0000256" key="1">
    <source>
        <dbReference type="ARBA" id="ARBA00004613"/>
    </source>
</evidence>
<dbReference type="Proteomes" id="UP000694906">
    <property type="component" value="Unplaced"/>
</dbReference>
<evidence type="ECO:0000256" key="4">
    <source>
        <dbReference type="ARBA" id="ARBA00022665"/>
    </source>
</evidence>
<keyword evidence="8" id="KW-1015">Disulfide bond</keyword>
<comment type="subcellular location">
    <subcellularLocation>
        <location evidence="1">Secreted</location>
    </subcellularLocation>
</comment>
<dbReference type="InterPro" id="IPR001791">
    <property type="entry name" value="Laminin_G"/>
</dbReference>
<feature type="compositionally biased region" description="Basic and acidic residues" evidence="14">
    <location>
        <begin position="329"/>
        <end position="338"/>
    </location>
</feature>
<gene>
    <name evidence="18" type="primary">Shbg</name>
</gene>
<evidence type="ECO:0000256" key="9">
    <source>
        <dbReference type="ARBA" id="ARBA00023180"/>
    </source>
</evidence>
<accession>A0AAX6RC38</accession>
<feature type="compositionally biased region" description="Basic residues" evidence="14">
    <location>
        <begin position="319"/>
        <end position="328"/>
    </location>
</feature>
<feature type="region of interest" description="Disordered" evidence="14">
    <location>
        <begin position="312"/>
        <end position="338"/>
    </location>
</feature>
<organism evidence="17 18">
    <name type="scientific">Heterocephalus glaber</name>
    <name type="common">Naked mole rat</name>
    <dbReference type="NCBI Taxonomy" id="10181"/>
    <lineage>
        <taxon>Eukaryota</taxon>
        <taxon>Metazoa</taxon>
        <taxon>Chordata</taxon>
        <taxon>Craniata</taxon>
        <taxon>Vertebrata</taxon>
        <taxon>Euteleostomi</taxon>
        <taxon>Mammalia</taxon>
        <taxon>Eutheria</taxon>
        <taxon>Euarchontoglires</taxon>
        <taxon>Glires</taxon>
        <taxon>Rodentia</taxon>
        <taxon>Hystricomorpha</taxon>
        <taxon>Bathyergidae</taxon>
        <taxon>Heterocephalus</taxon>
    </lineage>
</organism>
<evidence type="ECO:0000256" key="12">
    <source>
        <dbReference type="ARBA" id="ARBA00041528"/>
    </source>
</evidence>
<evidence type="ECO:0000256" key="10">
    <source>
        <dbReference type="ARBA" id="ARBA00037620"/>
    </source>
</evidence>
<evidence type="ECO:0000256" key="13">
    <source>
        <dbReference type="ARBA" id="ARBA00041855"/>
    </source>
</evidence>
<evidence type="ECO:0000259" key="16">
    <source>
        <dbReference type="Pfam" id="PF00054"/>
    </source>
</evidence>
<dbReference type="InterPro" id="IPR051145">
    <property type="entry name" value="GAS-SHBG-PROS"/>
</dbReference>
<dbReference type="GeneID" id="101701053"/>
<keyword evidence="17" id="KW-1185">Reference proteome</keyword>
<dbReference type="AlphaFoldDB" id="A0AAX6RC38"/>
<dbReference type="Gene3D" id="2.60.120.200">
    <property type="match status" value="3"/>
</dbReference>
<evidence type="ECO:0000256" key="7">
    <source>
        <dbReference type="ARBA" id="ARBA00023121"/>
    </source>
</evidence>
<keyword evidence="6" id="KW-0677">Repeat</keyword>
<dbReference type="InterPro" id="IPR013320">
    <property type="entry name" value="ConA-like_dom_sf"/>
</dbReference>
<dbReference type="CTD" id="6462"/>
<feature type="domain" description="Laminin G" evidence="16">
    <location>
        <begin position="78"/>
        <end position="135"/>
    </location>
</feature>
<evidence type="ECO:0000313" key="17">
    <source>
        <dbReference type="Proteomes" id="UP000694906"/>
    </source>
</evidence>
<evidence type="ECO:0000256" key="11">
    <source>
        <dbReference type="ARBA" id="ARBA00040510"/>
    </source>
</evidence>
<dbReference type="SUPFAM" id="SSF49899">
    <property type="entry name" value="Concanavalin A-like lectins/glucanases"/>
    <property type="match status" value="2"/>
</dbReference>
<dbReference type="GO" id="GO:0005496">
    <property type="term" value="F:steroid binding"/>
    <property type="evidence" value="ECO:0007669"/>
    <property type="project" value="UniProtKB-KW"/>
</dbReference>
<dbReference type="PANTHER" id="PTHR24040">
    <property type="entry name" value="LAMININ G-LIKE DOMAIN-CONTAINING PROTEIN"/>
    <property type="match status" value="1"/>
</dbReference>
<dbReference type="GO" id="GO:0005576">
    <property type="term" value="C:extracellular region"/>
    <property type="evidence" value="ECO:0007669"/>
    <property type="project" value="UniProtKB-SubCell"/>
</dbReference>
<evidence type="ECO:0000256" key="3">
    <source>
        <dbReference type="ARBA" id="ARBA00022525"/>
    </source>
</evidence>
<keyword evidence="5 15" id="KW-0732">Signal</keyword>
<name>A0AAX6RC38_HETGA</name>
<feature type="chain" id="PRO_5043937821" description="Sex hormone-binding globulin" evidence="15">
    <location>
        <begin position="30"/>
        <end position="390"/>
    </location>
</feature>
<dbReference type="CDD" id="cd00110">
    <property type="entry name" value="LamG"/>
    <property type="match status" value="1"/>
</dbReference>
<evidence type="ECO:0000256" key="15">
    <source>
        <dbReference type="SAM" id="SignalP"/>
    </source>
</evidence>
<protein>
    <recommendedName>
        <fullName evidence="11">Sex hormone-binding globulin</fullName>
    </recommendedName>
    <alternativeName>
        <fullName evidence="13">Sex steroid-binding protein</fullName>
    </alternativeName>
    <alternativeName>
        <fullName evidence="12">Testis-specific androgen-binding protein</fullName>
    </alternativeName>
</protein>
<keyword evidence="9" id="KW-0325">Glycoprotein</keyword>
<comment type="function">
    <text evidence="10">Functions as an androgen transport protein, but may also be involved in receptor mediated processes. Each dimer binds one molecule of steroid. Specific for 5-alpha-dihydrotestosterone, testosterone, and 17-beta-estradiol. Regulates the plasma metabolic clearance rate of steroid hormones by controlling their plasma concentration.</text>
</comment>
<feature type="signal peptide" evidence="15">
    <location>
        <begin position="1"/>
        <end position="29"/>
    </location>
</feature>